<evidence type="ECO:0000256" key="1">
    <source>
        <dbReference type="ARBA" id="ARBA00004651"/>
    </source>
</evidence>
<dbReference type="Gene3D" id="1.20.1560.10">
    <property type="entry name" value="ABC transporter type 1, transmembrane domain"/>
    <property type="match status" value="1"/>
</dbReference>
<dbReference type="InterPro" id="IPR039421">
    <property type="entry name" value="Type_1_exporter"/>
</dbReference>
<accession>A0A553V3R0</accession>
<dbReference type="Pfam" id="PF00664">
    <property type="entry name" value="ABC_membrane"/>
    <property type="match status" value="1"/>
</dbReference>
<evidence type="ECO:0000256" key="5">
    <source>
        <dbReference type="ARBA" id="ARBA00022989"/>
    </source>
</evidence>
<dbReference type="EMBL" id="VKDB01000003">
    <property type="protein sequence ID" value="TSA87099.1"/>
    <property type="molecule type" value="Genomic_DNA"/>
</dbReference>
<dbReference type="FunFam" id="3.40.50.300:FF:000218">
    <property type="entry name" value="Multidrug ABC transporter ATP-binding protein"/>
    <property type="match status" value="1"/>
</dbReference>
<dbReference type="Pfam" id="PF00005">
    <property type="entry name" value="ABC_tran"/>
    <property type="match status" value="1"/>
</dbReference>
<evidence type="ECO:0000256" key="4">
    <source>
        <dbReference type="ARBA" id="ARBA00022840"/>
    </source>
</evidence>
<feature type="transmembrane region" description="Helical" evidence="7">
    <location>
        <begin position="26"/>
        <end position="52"/>
    </location>
</feature>
<keyword evidence="4 10" id="KW-0067">ATP-binding</keyword>
<dbReference type="CDD" id="cd03251">
    <property type="entry name" value="ABCC_MsbA"/>
    <property type="match status" value="1"/>
</dbReference>
<sequence length="591" mass="65274">MIPPVTLPLLARLKTFASYYRPYRRILILDLLCAFVVAGIALIFPLCAGYVTRTVLGEAGLGETGPQALADLTRVGVFMLGLVALHLICNTFVDYQGHVMGTRMEGDMRRDLFQHLQSLPFGFYDSQRTGQLMSRLTNDLYNIGELAHHFPEDLLIALLKFVGVFVILASINLNLTLLLFAFLPLMAAYAVFFNIRMNAAMMRSRARIADVNAQAEDTLAGIRVVQSFTGEATEQRRFDAENARFVDSRRAEYRAEAYFYQGMTAFSQLMLIAVLSFGGLASVRGALRLDELVTYLLCVGLLLEPVSRLVNIARLLQEGVTGFERFLELMAVSPSIRDAPQALEIRDVRGEITFQHVTFRYGPDQPPALQGINLSIQAGEFVALVGASGVGKSTLCALIPRFYEVSEGQILLDGTPITDLKLEFLRRQIGVVQQDVYLFAGNVLDNIRYGRPNACEAEIREAARQAGAHDFIAALPNGYHTDIGQRGVKLSGGQKQRLSIARVFLKDPPVLIFDEATSALDNESEALVQESLERLAQRRTTLVIAHRLSTVRNAGRILVLTEDGLTEQGTHAELMAQGGVYARLQATGLRL</sequence>
<dbReference type="CDD" id="cd18549">
    <property type="entry name" value="ABC_6TM_YwjA_like"/>
    <property type="match status" value="1"/>
</dbReference>
<dbReference type="GO" id="GO:0005524">
    <property type="term" value="F:ATP binding"/>
    <property type="evidence" value="ECO:0007669"/>
    <property type="project" value="UniProtKB-KW"/>
</dbReference>
<keyword evidence="11" id="KW-1185">Reference proteome</keyword>
<gene>
    <name evidence="10" type="ORF">FNU79_04160</name>
</gene>
<dbReference type="GO" id="GO:0015421">
    <property type="term" value="F:ABC-type oligopeptide transporter activity"/>
    <property type="evidence" value="ECO:0007669"/>
    <property type="project" value="TreeGrafter"/>
</dbReference>
<dbReference type="GO" id="GO:0016887">
    <property type="term" value="F:ATP hydrolysis activity"/>
    <property type="evidence" value="ECO:0007669"/>
    <property type="project" value="InterPro"/>
</dbReference>
<evidence type="ECO:0000256" key="2">
    <source>
        <dbReference type="ARBA" id="ARBA00022692"/>
    </source>
</evidence>
<dbReference type="SUPFAM" id="SSF90123">
    <property type="entry name" value="ABC transporter transmembrane region"/>
    <property type="match status" value="1"/>
</dbReference>
<dbReference type="Gene3D" id="3.40.50.300">
    <property type="entry name" value="P-loop containing nucleotide triphosphate hydrolases"/>
    <property type="match status" value="1"/>
</dbReference>
<feature type="domain" description="ABC transmembrane type-1" evidence="9">
    <location>
        <begin position="28"/>
        <end position="318"/>
    </location>
</feature>
<proteinExistence type="predicted"/>
<dbReference type="InterPro" id="IPR003593">
    <property type="entry name" value="AAA+_ATPase"/>
</dbReference>
<feature type="transmembrane region" description="Helical" evidence="7">
    <location>
        <begin position="177"/>
        <end position="195"/>
    </location>
</feature>
<keyword evidence="2 7" id="KW-0812">Transmembrane</keyword>
<organism evidence="10 11">
    <name type="scientific">Deinococcus detaillensis</name>
    <dbReference type="NCBI Taxonomy" id="2592048"/>
    <lineage>
        <taxon>Bacteria</taxon>
        <taxon>Thermotogati</taxon>
        <taxon>Deinococcota</taxon>
        <taxon>Deinococci</taxon>
        <taxon>Deinococcales</taxon>
        <taxon>Deinococcaceae</taxon>
        <taxon>Deinococcus</taxon>
    </lineage>
</organism>
<dbReference type="SUPFAM" id="SSF52540">
    <property type="entry name" value="P-loop containing nucleoside triphosphate hydrolases"/>
    <property type="match status" value="1"/>
</dbReference>
<evidence type="ECO:0000256" key="3">
    <source>
        <dbReference type="ARBA" id="ARBA00022741"/>
    </source>
</evidence>
<protein>
    <submittedName>
        <fullName evidence="10">ABC transporter ATP-binding protein</fullName>
    </submittedName>
</protein>
<reference evidence="10 11" key="1">
    <citation type="submission" date="2019-07" db="EMBL/GenBank/DDBJ databases">
        <title>Deinococcus detaillus sp. nov., isolated from humus soil in Antarctica.</title>
        <authorList>
            <person name="Zhang K."/>
        </authorList>
    </citation>
    <scope>NUCLEOTIDE SEQUENCE [LARGE SCALE GENOMIC DNA]</scope>
    <source>
        <strain evidence="10 11">H1</strain>
    </source>
</reference>
<feature type="transmembrane region" description="Helical" evidence="7">
    <location>
        <begin position="154"/>
        <end position="171"/>
    </location>
</feature>
<dbReference type="InterPro" id="IPR003439">
    <property type="entry name" value="ABC_transporter-like_ATP-bd"/>
</dbReference>
<comment type="caution">
    <text evidence="10">The sequence shown here is derived from an EMBL/GenBank/DDBJ whole genome shotgun (WGS) entry which is preliminary data.</text>
</comment>
<keyword evidence="5 7" id="KW-1133">Transmembrane helix</keyword>
<dbReference type="InterPro" id="IPR036640">
    <property type="entry name" value="ABC1_TM_sf"/>
</dbReference>
<feature type="transmembrane region" description="Helical" evidence="7">
    <location>
        <begin position="258"/>
        <end position="280"/>
    </location>
</feature>
<dbReference type="OrthoDB" id="9769895at2"/>
<evidence type="ECO:0000313" key="10">
    <source>
        <dbReference type="EMBL" id="TSA87099.1"/>
    </source>
</evidence>
<dbReference type="InterPro" id="IPR027417">
    <property type="entry name" value="P-loop_NTPase"/>
</dbReference>
<dbReference type="AlphaFoldDB" id="A0A553V3R0"/>
<dbReference type="PROSITE" id="PS00211">
    <property type="entry name" value="ABC_TRANSPORTER_1"/>
    <property type="match status" value="1"/>
</dbReference>
<evidence type="ECO:0000256" key="6">
    <source>
        <dbReference type="ARBA" id="ARBA00023136"/>
    </source>
</evidence>
<evidence type="ECO:0000256" key="7">
    <source>
        <dbReference type="SAM" id="Phobius"/>
    </source>
</evidence>
<dbReference type="Proteomes" id="UP000316092">
    <property type="component" value="Unassembled WGS sequence"/>
</dbReference>
<dbReference type="RefSeq" id="WP_143719653.1">
    <property type="nucleotide sequence ID" value="NZ_VKDB01000003.1"/>
</dbReference>
<evidence type="ECO:0000259" key="8">
    <source>
        <dbReference type="PROSITE" id="PS50893"/>
    </source>
</evidence>
<name>A0A553V3R0_9DEIO</name>
<feature type="domain" description="ABC transporter" evidence="8">
    <location>
        <begin position="352"/>
        <end position="587"/>
    </location>
</feature>
<dbReference type="GO" id="GO:0005886">
    <property type="term" value="C:plasma membrane"/>
    <property type="evidence" value="ECO:0007669"/>
    <property type="project" value="UniProtKB-SubCell"/>
</dbReference>
<dbReference type="InterPro" id="IPR011527">
    <property type="entry name" value="ABC1_TM_dom"/>
</dbReference>
<evidence type="ECO:0000313" key="11">
    <source>
        <dbReference type="Proteomes" id="UP000316092"/>
    </source>
</evidence>
<keyword evidence="3" id="KW-0547">Nucleotide-binding</keyword>
<dbReference type="PANTHER" id="PTHR43394">
    <property type="entry name" value="ATP-DEPENDENT PERMEASE MDL1, MITOCHONDRIAL"/>
    <property type="match status" value="1"/>
</dbReference>
<dbReference type="InterPro" id="IPR017871">
    <property type="entry name" value="ABC_transporter-like_CS"/>
</dbReference>
<dbReference type="SMART" id="SM00382">
    <property type="entry name" value="AAA"/>
    <property type="match status" value="1"/>
</dbReference>
<dbReference type="PANTHER" id="PTHR43394:SF1">
    <property type="entry name" value="ATP-BINDING CASSETTE SUB-FAMILY B MEMBER 10, MITOCHONDRIAL"/>
    <property type="match status" value="1"/>
</dbReference>
<evidence type="ECO:0000259" key="9">
    <source>
        <dbReference type="PROSITE" id="PS50929"/>
    </source>
</evidence>
<keyword evidence="6 7" id="KW-0472">Membrane</keyword>
<dbReference type="PROSITE" id="PS50929">
    <property type="entry name" value="ABC_TM1F"/>
    <property type="match status" value="1"/>
</dbReference>
<comment type="subcellular location">
    <subcellularLocation>
        <location evidence="1">Cell membrane</location>
        <topology evidence="1">Multi-pass membrane protein</topology>
    </subcellularLocation>
</comment>
<dbReference type="PROSITE" id="PS50893">
    <property type="entry name" value="ABC_TRANSPORTER_2"/>
    <property type="match status" value="1"/>
</dbReference>